<dbReference type="InterPro" id="IPR042100">
    <property type="entry name" value="Bug_dom1"/>
</dbReference>
<comment type="similarity">
    <text evidence="1">Belongs to the UPF0065 (bug) family.</text>
</comment>
<evidence type="ECO:0000256" key="1">
    <source>
        <dbReference type="ARBA" id="ARBA00006987"/>
    </source>
</evidence>
<feature type="signal peptide" evidence="2">
    <location>
        <begin position="1"/>
        <end position="29"/>
    </location>
</feature>
<dbReference type="PANTHER" id="PTHR42928:SF5">
    <property type="entry name" value="BLR1237 PROTEIN"/>
    <property type="match status" value="1"/>
</dbReference>
<accession>A0ABU1GK50</accession>
<comment type="caution">
    <text evidence="3">The sequence shown here is derived from an EMBL/GenBank/DDBJ whole genome shotgun (WGS) entry which is preliminary data.</text>
</comment>
<dbReference type="PANTHER" id="PTHR42928">
    <property type="entry name" value="TRICARBOXYLATE-BINDING PROTEIN"/>
    <property type="match status" value="1"/>
</dbReference>
<dbReference type="EMBL" id="JARWAL010000004">
    <property type="protein sequence ID" value="MDR5892344.1"/>
    <property type="molecule type" value="Genomic_DNA"/>
</dbReference>
<reference evidence="3 4" key="1">
    <citation type="submission" date="2023-04" db="EMBL/GenBank/DDBJ databases">
        <title>A long-awaited taxogenomic arrangement of the family Halomonadaceae.</title>
        <authorList>
            <person name="De La Haba R."/>
            <person name="Chuvochina M."/>
            <person name="Wittouck S."/>
            <person name="Arahal D.R."/>
            <person name="Sanchez-Porro C."/>
            <person name="Hugenholtz P."/>
            <person name="Ventosa A."/>
        </authorList>
    </citation>
    <scope>NUCLEOTIDE SEQUENCE [LARGE SCALE GENOMIC DNA]</scope>
    <source>
        <strain evidence="3 4">DSM 17332</strain>
    </source>
</reference>
<dbReference type="InterPro" id="IPR005064">
    <property type="entry name" value="BUG"/>
</dbReference>
<dbReference type="Gene3D" id="3.40.190.150">
    <property type="entry name" value="Bordetella uptake gene, domain 1"/>
    <property type="match status" value="1"/>
</dbReference>
<evidence type="ECO:0008006" key="5">
    <source>
        <dbReference type="Google" id="ProtNLM"/>
    </source>
</evidence>
<evidence type="ECO:0000313" key="3">
    <source>
        <dbReference type="EMBL" id="MDR5892344.1"/>
    </source>
</evidence>
<evidence type="ECO:0000256" key="2">
    <source>
        <dbReference type="SAM" id="SignalP"/>
    </source>
</evidence>
<keyword evidence="2" id="KW-0732">Signal</keyword>
<evidence type="ECO:0000313" key="4">
    <source>
        <dbReference type="Proteomes" id="UP001252270"/>
    </source>
</evidence>
<dbReference type="Proteomes" id="UP001252270">
    <property type="component" value="Unassembled WGS sequence"/>
</dbReference>
<sequence length="363" mass="38827">MPMPKTRPLTALAAGLALATVGLAGTAQAADYYDGKNIRMIIPFSPGGGTDTFGRLISQYLGKHIPGEPTIVAENVTGAGGLLGSNEFAERVDRDGTTLMTASGHLNLRAFLGLKGLRLDLDELEPVVAAPMGHVTAISTQAGIEDPSELLEARGRLTKGITDPVGLLESLVALEMFDLEYRAVPGYGGRGDTRIAFERGELMINTQSTPAYLNSVVPLVDEGRAMPLYAIGFIDADGNPVRDPAVPDMITAPELYEQIHGELPSGTIWEAFKVTVPLVQNTRGTVWAHGDIPEEAMEALRIGVEGMVNDPDFQAAAGNILEGYDIMWGDDLGQIKASMDAASPEVLDFLRDMLNERFGTEFD</sequence>
<proteinExistence type="inferred from homology"/>
<protein>
    <recommendedName>
        <fullName evidence="5">Tripartite tricarboxylate transporter family receptor</fullName>
    </recommendedName>
</protein>
<organism evidence="3 4">
    <name type="scientific">Halomonas mongoliensis</name>
    <dbReference type="NCBI Taxonomy" id="321265"/>
    <lineage>
        <taxon>Bacteria</taxon>
        <taxon>Pseudomonadati</taxon>
        <taxon>Pseudomonadota</taxon>
        <taxon>Gammaproteobacteria</taxon>
        <taxon>Oceanospirillales</taxon>
        <taxon>Halomonadaceae</taxon>
        <taxon>Halomonas</taxon>
    </lineage>
</organism>
<dbReference type="RefSeq" id="WP_309636143.1">
    <property type="nucleotide sequence ID" value="NZ_JARWAL010000004.1"/>
</dbReference>
<gene>
    <name evidence="3" type="ORF">QC820_05905</name>
</gene>
<dbReference type="Gene3D" id="3.40.190.10">
    <property type="entry name" value="Periplasmic binding protein-like II"/>
    <property type="match status" value="1"/>
</dbReference>
<keyword evidence="4" id="KW-1185">Reference proteome</keyword>
<feature type="chain" id="PRO_5047336207" description="Tripartite tricarboxylate transporter family receptor" evidence="2">
    <location>
        <begin position="30"/>
        <end position="363"/>
    </location>
</feature>
<name>A0ABU1GK50_9GAMM</name>